<dbReference type="Gene3D" id="1.10.8.730">
    <property type="match status" value="1"/>
</dbReference>
<feature type="transmembrane region" description="Helical" evidence="1">
    <location>
        <begin position="20"/>
        <end position="39"/>
    </location>
</feature>
<keyword evidence="1" id="KW-0812">Transmembrane</keyword>
<keyword evidence="1" id="KW-0472">Membrane</keyword>
<dbReference type="KEGG" id="mmau:NCTC10168_00298"/>
<sequence length="937" mass="109867">MLQNKKLSANKLTIFKNFTFLDLAIFFLIIGISFVLGFTTNKFNIWLRLLITIFVFLSTFWVLFKSAKHNCRYYFLVFRIIKFKIQVKKYKNNLKNADTSFLIPYEKLEDEDIVKVNSSLISNYISAFKIRGYDLFTDDFEDQEAYFNQLTQIFNNIDFKITFIKKTEPMVLEKNIKLIEDNVLSSKEIETNETIRNYYSNNLIDFTELNNARNTDYYYLVIYANDKKILRDRQQDVQNMFYNTKLKVSIIKNAELLNLLTISSSKVIKEQDYINFLERDEKSLLFKKSNVENKDIKKVSGFKKFINNLKLLLFKKQDETKDNDKNNNLVDLLKPKEVEFKKSYVKVDDYYLSYQSFNEFNSLVINNGWMKLMSGSISTFIVNLEPLNENQKQKLLDKTSLIIEANSSSDKSKFRQSKKNATLEVINDLIEQINIQHMNIFNMNITLINRANDLNSLRELEKINKQNFNQTTANINPNFYLQKEAYANTNFIQKDYLKNNLEITSKNISAGWMWVNNDLNDKNDFLLGFNLNSGSPVIFDIFKKTKDRTSFSMALLGLSGVGKSALTEKFIWNQIMNNNEVIVFDPQREYGDLAKKLNGNIIELGRGDKTKINPLQLDNMFVENIEKDFKNLTIINQNIKKVKEFFTLLYPDLEDRHLRVLTILLTAFYKKQGYYDPKLNINNLKNTDFATMSDFYEFINTFKFANALEESLLKQYLNEIKLLILYDFMNNGLYQHLYNGHTNIDFKNDLTILDTYNLDVKNQNSSTQGALYLILSFVQNRITNNFFYNKDKNKKIVLVVDEAHKFIDPQNMSSLRFLFDTVKTIRKYNGSLILTTQNLSDFRQNLNVSGLSQALFDNLAYTGIFKLNQKDIDLVDEMYRSRGGLTKAEKMFLSTAGIGELIFNVDNSTRFILETYYNRFEKSQIFKKGDGKKWGDE</sequence>
<evidence type="ECO:0000313" key="3">
    <source>
        <dbReference type="EMBL" id="VEU75380.1"/>
    </source>
</evidence>
<dbReference type="EMBL" id="LR215037">
    <property type="protein sequence ID" value="VEU75380.1"/>
    <property type="molecule type" value="Genomic_DNA"/>
</dbReference>
<keyword evidence="3" id="KW-0547">Nucleotide-binding</keyword>
<dbReference type="CDD" id="cd01127">
    <property type="entry name" value="TrwB_TraG_TraD_VirD4"/>
    <property type="match status" value="1"/>
</dbReference>
<dbReference type="PANTHER" id="PTHR30121">
    <property type="entry name" value="UNCHARACTERIZED PROTEIN YJGR-RELATED"/>
    <property type="match status" value="1"/>
</dbReference>
<keyword evidence="3" id="KW-0067">ATP-binding</keyword>
<dbReference type="InterPro" id="IPR027417">
    <property type="entry name" value="P-loop_NTPase"/>
</dbReference>
<reference evidence="3 4" key="1">
    <citation type="submission" date="2019-01" db="EMBL/GenBank/DDBJ databases">
        <authorList>
            <consortium name="Pathogen Informatics"/>
        </authorList>
    </citation>
    <scope>NUCLEOTIDE SEQUENCE [LARGE SCALE GENOMIC DNA]</scope>
    <source>
        <strain evidence="3 4">NCTC10168</strain>
    </source>
</reference>
<dbReference type="RefSeq" id="WP_027122591.1">
    <property type="nucleotide sequence ID" value="NZ_LR215037.1"/>
</dbReference>
<dbReference type="Pfam" id="PF19044">
    <property type="entry name" value="P-loop_TraG"/>
    <property type="match status" value="1"/>
</dbReference>
<keyword evidence="1" id="KW-1133">Transmembrane helix</keyword>
<dbReference type="AlphaFoldDB" id="A0A449B474"/>
<proteinExistence type="predicted"/>
<evidence type="ECO:0000259" key="2">
    <source>
        <dbReference type="SMART" id="SM00382"/>
    </source>
</evidence>
<dbReference type="SMART" id="SM00382">
    <property type="entry name" value="AAA"/>
    <property type="match status" value="1"/>
</dbReference>
<evidence type="ECO:0000256" key="1">
    <source>
        <dbReference type="SAM" id="Phobius"/>
    </source>
</evidence>
<dbReference type="Gene3D" id="3.40.50.300">
    <property type="entry name" value="P-loop containing nucleotide triphosphate hydrolases"/>
    <property type="match status" value="1"/>
</dbReference>
<organism evidence="3 4">
    <name type="scientific">Mycoplasmopsis maculosa</name>
    <dbReference type="NCBI Taxonomy" id="114885"/>
    <lineage>
        <taxon>Bacteria</taxon>
        <taxon>Bacillati</taxon>
        <taxon>Mycoplasmatota</taxon>
        <taxon>Mycoplasmoidales</taxon>
        <taxon>Metamycoplasmataceae</taxon>
        <taxon>Mycoplasmopsis</taxon>
    </lineage>
</organism>
<feature type="domain" description="AAA+ ATPase" evidence="2">
    <location>
        <begin position="549"/>
        <end position="862"/>
    </location>
</feature>
<name>A0A449B474_9BACT</name>
<evidence type="ECO:0000313" key="4">
    <source>
        <dbReference type="Proteomes" id="UP000290243"/>
    </source>
</evidence>
<dbReference type="InterPro" id="IPR051162">
    <property type="entry name" value="T4SS_component"/>
</dbReference>
<dbReference type="SUPFAM" id="SSF52540">
    <property type="entry name" value="P-loop containing nucleoside triphosphate hydrolases"/>
    <property type="match status" value="1"/>
</dbReference>
<accession>A0A449B474</accession>
<dbReference type="PANTHER" id="PTHR30121:SF6">
    <property type="entry name" value="SLR6007 PROTEIN"/>
    <property type="match status" value="1"/>
</dbReference>
<keyword evidence="4" id="KW-1185">Reference proteome</keyword>
<dbReference type="NCBIfam" id="NF045975">
    <property type="entry name" value="VirB4_plasma"/>
    <property type="match status" value="1"/>
</dbReference>
<dbReference type="InterPro" id="IPR003593">
    <property type="entry name" value="AAA+_ATPase"/>
</dbReference>
<dbReference type="Proteomes" id="UP000290243">
    <property type="component" value="Chromosome"/>
</dbReference>
<feature type="transmembrane region" description="Helical" evidence="1">
    <location>
        <begin position="45"/>
        <end position="64"/>
    </location>
</feature>
<dbReference type="GO" id="GO:0005524">
    <property type="term" value="F:ATP binding"/>
    <property type="evidence" value="ECO:0007669"/>
    <property type="project" value="UniProtKB-KW"/>
</dbReference>
<protein>
    <submittedName>
        <fullName evidence="3">Conjugal transfer ATP-binding protein TraC</fullName>
    </submittedName>
</protein>
<gene>
    <name evidence="3" type="primary">traC</name>
    <name evidence="3" type="ORF">NCTC10168_00298</name>
</gene>
<dbReference type="OrthoDB" id="9804380at2"/>
<dbReference type="InterPro" id="IPR043964">
    <property type="entry name" value="P-loop_TraG"/>
</dbReference>